<dbReference type="Proteomes" id="UP001595647">
    <property type="component" value="Unassembled WGS sequence"/>
</dbReference>
<proteinExistence type="predicted"/>
<keyword evidence="2" id="KW-1185">Reference proteome</keyword>
<gene>
    <name evidence="1" type="ORF">ACFOHV_07120</name>
</gene>
<dbReference type="EMBL" id="JBHRTG010000007">
    <property type="protein sequence ID" value="MFC3163047.1"/>
    <property type="molecule type" value="Genomic_DNA"/>
</dbReference>
<dbReference type="RefSeq" id="WP_182305384.1">
    <property type="nucleotide sequence ID" value="NZ_CP059896.1"/>
</dbReference>
<organism evidence="1 2">
    <name type="scientific">Ciceribacter thiooxidans</name>
    <dbReference type="NCBI Taxonomy" id="1969821"/>
    <lineage>
        <taxon>Bacteria</taxon>
        <taxon>Pseudomonadati</taxon>
        <taxon>Pseudomonadota</taxon>
        <taxon>Alphaproteobacteria</taxon>
        <taxon>Hyphomicrobiales</taxon>
        <taxon>Rhizobiaceae</taxon>
        <taxon>Ciceribacter</taxon>
    </lineage>
</organism>
<protein>
    <submittedName>
        <fullName evidence="1">Uncharacterized protein</fullName>
    </submittedName>
</protein>
<name>A0ABV7HXA2_9HYPH</name>
<evidence type="ECO:0000313" key="2">
    <source>
        <dbReference type="Proteomes" id="UP001595647"/>
    </source>
</evidence>
<comment type="caution">
    <text evidence="1">The sequence shown here is derived from an EMBL/GenBank/DDBJ whole genome shotgun (WGS) entry which is preliminary data.</text>
</comment>
<reference evidence="2" key="1">
    <citation type="journal article" date="2019" name="Int. J. Syst. Evol. Microbiol.">
        <title>The Global Catalogue of Microorganisms (GCM) 10K type strain sequencing project: providing services to taxonomists for standard genome sequencing and annotation.</title>
        <authorList>
            <consortium name="The Broad Institute Genomics Platform"/>
            <consortium name="The Broad Institute Genome Sequencing Center for Infectious Disease"/>
            <person name="Wu L."/>
            <person name="Ma J."/>
        </authorList>
    </citation>
    <scope>NUCLEOTIDE SEQUENCE [LARGE SCALE GENOMIC DNA]</scope>
    <source>
        <strain evidence="2">KCTC 52231</strain>
    </source>
</reference>
<sequence>MAAFKDKLAGQRMANAEALADYYAEISDGLATRLAEALNRLRPYDPEYVARDLGEPYEAPMCDTTTDGLQEIEEGE</sequence>
<evidence type="ECO:0000313" key="1">
    <source>
        <dbReference type="EMBL" id="MFC3163047.1"/>
    </source>
</evidence>
<accession>A0ABV7HXA2</accession>